<dbReference type="AlphaFoldDB" id="A0A6P5MB70"/>
<proteinExistence type="predicted"/>
<keyword evidence="2" id="KW-1185">Reference proteome</keyword>
<dbReference type="Pfam" id="PF24626">
    <property type="entry name" value="SH3_Tf2-1"/>
    <property type="match status" value="1"/>
</dbReference>
<feature type="domain" description="Tf2-1-like SH3-like" evidence="1">
    <location>
        <begin position="7"/>
        <end position="55"/>
    </location>
</feature>
<dbReference type="PANTHER" id="PTHR46148:SF60">
    <property type="entry name" value="CHROMO DOMAIN-CONTAINING PROTEIN"/>
    <property type="match status" value="1"/>
</dbReference>
<gene>
    <name evidence="3" type="primary">LOC110273726</name>
</gene>
<protein>
    <submittedName>
        <fullName evidence="3">Uncharacterized protein LOC110273726</fullName>
    </submittedName>
</protein>
<evidence type="ECO:0000313" key="3">
    <source>
        <dbReference type="RefSeq" id="XP_020982544.1"/>
    </source>
</evidence>
<dbReference type="Proteomes" id="UP000515211">
    <property type="component" value="Chromosome 7"/>
</dbReference>
<evidence type="ECO:0000259" key="1">
    <source>
        <dbReference type="Pfam" id="PF24626"/>
    </source>
</evidence>
<dbReference type="RefSeq" id="XP_020982544.1">
    <property type="nucleotide sequence ID" value="XM_021126885.1"/>
</dbReference>
<sequence length="112" mass="12807">MKGVMKFGKRGKLNPRYIGSFEILDRIDAVAYRLALPPELSMIHPVFHVSMLRKYLSYPSHVLAPQAIELKEDLSFEEDPVAIVDRQVKKLCSKEIASVKVIWKNHSIEEAT</sequence>
<dbReference type="PANTHER" id="PTHR46148">
    <property type="entry name" value="CHROMO DOMAIN-CONTAINING PROTEIN"/>
    <property type="match status" value="1"/>
</dbReference>
<dbReference type="KEGG" id="adu:110273726"/>
<evidence type="ECO:0000313" key="2">
    <source>
        <dbReference type="Proteomes" id="UP000515211"/>
    </source>
</evidence>
<dbReference type="InterPro" id="IPR056924">
    <property type="entry name" value="SH3_Tf2-1"/>
</dbReference>
<accession>A0A6P5MB70</accession>
<name>A0A6P5MB70_ARADU</name>
<reference evidence="2" key="1">
    <citation type="journal article" date="2016" name="Nat. Genet.">
        <title>The genome sequences of Arachis duranensis and Arachis ipaensis, the diploid ancestors of cultivated peanut.</title>
        <authorList>
            <person name="Bertioli D.J."/>
            <person name="Cannon S.B."/>
            <person name="Froenicke L."/>
            <person name="Huang G."/>
            <person name="Farmer A.D."/>
            <person name="Cannon E.K."/>
            <person name="Liu X."/>
            <person name="Gao D."/>
            <person name="Clevenger J."/>
            <person name="Dash S."/>
            <person name="Ren L."/>
            <person name="Moretzsohn M.C."/>
            <person name="Shirasawa K."/>
            <person name="Huang W."/>
            <person name="Vidigal B."/>
            <person name="Abernathy B."/>
            <person name="Chu Y."/>
            <person name="Niederhuth C.E."/>
            <person name="Umale P."/>
            <person name="Araujo A.C."/>
            <person name="Kozik A."/>
            <person name="Kim K.D."/>
            <person name="Burow M.D."/>
            <person name="Varshney R.K."/>
            <person name="Wang X."/>
            <person name="Zhang X."/>
            <person name="Barkley N."/>
            <person name="Guimaraes P.M."/>
            <person name="Isobe S."/>
            <person name="Guo B."/>
            <person name="Liao B."/>
            <person name="Stalker H.T."/>
            <person name="Schmitz R.J."/>
            <person name="Scheffler B.E."/>
            <person name="Leal-Bertioli S.C."/>
            <person name="Xun X."/>
            <person name="Jackson S.A."/>
            <person name="Michelmore R."/>
            <person name="Ozias-Akins P."/>
        </authorList>
    </citation>
    <scope>NUCLEOTIDE SEQUENCE [LARGE SCALE GENOMIC DNA]</scope>
    <source>
        <strain evidence="2">cv. V14167</strain>
    </source>
</reference>
<dbReference type="GeneID" id="110273726"/>
<reference evidence="3" key="2">
    <citation type="submission" date="2025-08" db="UniProtKB">
        <authorList>
            <consortium name="RefSeq"/>
        </authorList>
    </citation>
    <scope>IDENTIFICATION</scope>
    <source>
        <tissue evidence="3">Whole plant</tissue>
    </source>
</reference>
<organism evidence="2 3">
    <name type="scientific">Arachis duranensis</name>
    <name type="common">Wild peanut</name>
    <dbReference type="NCBI Taxonomy" id="130453"/>
    <lineage>
        <taxon>Eukaryota</taxon>
        <taxon>Viridiplantae</taxon>
        <taxon>Streptophyta</taxon>
        <taxon>Embryophyta</taxon>
        <taxon>Tracheophyta</taxon>
        <taxon>Spermatophyta</taxon>
        <taxon>Magnoliopsida</taxon>
        <taxon>eudicotyledons</taxon>
        <taxon>Gunneridae</taxon>
        <taxon>Pentapetalae</taxon>
        <taxon>rosids</taxon>
        <taxon>fabids</taxon>
        <taxon>Fabales</taxon>
        <taxon>Fabaceae</taxon>
        <taxon>Papilionoideae</taxon>
        <taxon>50 kb inversion clade</taxon>
        <taxon>dalbergioids sensu lato</taxon>
        <taxon>Dalbergieae</taxon>
        <taxon>Pterocarpus clade</taxon>
        <taxon>Arachis</taxon>
    </lineage>
</organism>